<evidence type="ECO:0000313" key="2">
    <source>
        <dbReference type="EMBL" id="EXC62793.1"/>
    </source>
</evidence>
<keyword evidence="3" id="KW-1185">Reference proteome</keyword>
<dbReference type="EMBL" id="KE346145">
    <property type="protein sequence ID" value="EXC27337.1"/>
    <property type="molecule type" value="Genomic_DNA"/>
</dbReference>
<sequence>MDDPIDKCVARRECDPLDRMNYPALFSSDHNTDPAYSDGIANQALTVVQTNLPLMVLRSSSLSPRRSPYCTVAYINWEHL</sequence>
<dbReference type="Proteomes" id="UP000030645">
    <property type="component" value="Unassembled WGS sequence"/>
</dbReference>
<name>W9S5R3_9ROSA</name>
<evidence type="ECO:0000313" key="1">
    <source>
        <dbReference type="EMBL" id="EXC27337.1"/>
    </source>
</evidence>
<evidence type="ECO:0000313" key="3">
    <source>
        <dbReference type="Proteomes" id="UP000030645"/>
    </source>
</evidence>
<dbReference type="EMBL" id="KE645536">
    <property type="protein sequence ID" value="EXC62793.1"/>
    <property type="molecule type" value="Genomic_DNA"/>
</dbReference>
<dbReference type="AlphaFoldDB" id="W9S5R3"/>
<reference evidence="1" key="2">
    <citation type="submission" date="2013-06" db="EMBL/GenBank/DDBJ databases">
        <title>Draft Genome Sequence of a Mulberry Tree, Morus notabilis C.K. Schn.</title>
        <authorList>
            <person name="He N."/>
            <person name="Zhao S."/>
        </authorList>
    </citation>
    <scope>NUCLEOTIDE SEQUENCE</scope>
</reference>
<reference evidence="3" key="1">
    <citation type="submission" date="2013-01" db="EMBL/GenBank/DDBJ databases">
        <title>Draft Genome Sequence of a Mulberry Tree, Morus notabilis C.K. Schneid.</title>
        <authorList>
            <person name="He N."/>
            <person name="Zhao S."/>
        </authorList>
    </citation>
    <scope>NUCLEOTIDE SEQUENCE</scope>
</reference>
<gene>
    <name evidence="2" type="ORF">L484_000036</name>
    <name evidence="1" type="ORF">L484_001073</name>
</gene>
<accession>W9S5R3</accession>
<proteinExistence type="predicted"/>
<organism evidence="1 3">
    <name type="scientific">Morus notabilis</name>
    <dbReference type="NCBI Taxonomy" id="981085"/>
    <lineage>
        <taxon>Eukaryota</taxon>
        <taxon>Viridiplantae</taxon>
        <taxon>Streptophyta</taxon>
        <taxon>Embryophyta</taxon>
        <taxon>Tracheophyta</taxon>
        <taxon>Spermatophyta</taxon>
        <taxon>Magnoliopsida</taxon>
        <taxon>eudicotyledons</taxon>
        <taxon>Gunneridae</taxon>
        <taxon>Pentapetalae</taxon>
        <taxon>rosids</taxon>
        <taxon>fabids</taxon>
        <taxon>Rosales</taxon>
        <taxon>Moraceae</taxon>
        <taxon>Moreae</taxon>
        <taxon>Morus</taxon>
    </lineage>
</organism>
<protein>
    <submittedName>
        <fullName evidence="1">Uncharacterized protein</fullName>
    </submittedName>
</protein>